<evidence type="ECO:0000313" key="3">
    <source>
        <dbReference type="Proteomes" id="UP001218218"/>
    </source>
</evidence>
<protein>
    <submittedName>
        <fullName evidence="2">Glycoside hydrolase superfamily</fullName>
    </submittedName>
</protein>
<dbReference type="Proteomes" id="UP001218218">
    <property type="component" value="Unassembled WGS sequence"/>
</dbReference>
<keyword evidence="3" id="KW-1185">Reference proteome</keyword>
<dbReference type="EMBL" id="JARIHO010000075">
    <property type="protein sequence ID" value="KAJ7311443.1"/>
    <property type="molecule type" value="Genomic_DNA"/>
</dbReference>
<dbReference type="InterPro" id="IPR017853">
    <property type="entry name" value="GH"/>
</dbReference>
<sequence>MVHSRGLLTLAVTLLTAGPAALADETTTINPSANFGTWEGWGTSLAWWAKAFGTQTALADVFFTRNTVTVNGHALPGLGLNVIRYNAGASSTNKDPDGATMVVSPSIKASRQIDTFWLDWTSTDPNSTSWSWTVDANQRNMMSLAIARGANLVELFSNSPVWWMCYNLNPSGSTDGSSDNLESWNWDQHAVYLANVAQYAATHWGVKFTSVEAFNEPSATYWVGPTGTQEGCHFDVSTMSNVIPFLRSELNSRGLTSTIVSASDEETYDLAVSTFGSLTSTALADIARVNVHGYQYGGGRRDTLYSNVSGKGKKLWNSEYGEGDATGASLVSNLMLDFVWLHPTAWVYWQVLDVAGWGLITADNDAKTIGAPSQKYFVLAQFTRHIRPGMRIIDGGSSYTVSAYDATAKKLVIVAVNTAAAQIINFDLSRFTTPGVNGALVQRWATQIGTSGTQYTAFNDTFISGTKFWSNFGQNVIMTFEVSGVVI</sequence>
<dbReference type="SUPFAM" id="SSF51445">
    <property type="entry name" value="(Trans)glycosidases"/>
    <property type="match status" value="1"/>
</dbReference>
<feature type="chain" id="PRO_5041936039" evidence="1">
    <location>
        <begin position="24"/>
        <end position="487"/>
    </location>
</feature>
<evidence type="ECO:0000313" key="2">
    <source>
        <dbReference type="EMBL" id="KAJ7311443.1"/>
    </source>
</evidence>
<keyword evidence="2" id="KW-0378">Hydrolase</keyword>
<dbReference type="InterPro" id="IPR039743">
    <property type="entry name" value="6GAL/EXGAL"/>
</dbReference>
<evidence type="ECO:0000256" key="1">
    <source>
        <dbReference type="SAM" id="SignalP"/>
    </source>
</evidence>
<dbReference type="PANTHER" id="PTHR42767">
    <property type="entry name" value="ENDO-BETA-1,6-GALACTANASE"/>
    <property type="match status" value="1"/>
</dbReference>
<feature type="signal peptide" evidence="1">
    <location>
        <begin position="1"/>
        <end position="23"/>
    </location>
</feature>
<dbReference type="Gene3D" id="3.20.20.80">
    <property type="entry name" value="Glycosidases"/>
    <property type="match status" value="1"/>
</dbReference>
<reference evidence="2" key="1">
    <citation type="submission" date="2023-03" db="EMBL/GenBank/DDBJ databases">
        <title>Massive genome expansion in bonnet fungi (Mycena s.s.) driven by repeated elements and novel gene families across ecological guilds.</title>
        <authorList>
            <consortium name="Lawrence Berkeley National Laboratory"/>
            <person name="Harder C.B."/>
            <person name="Miyauchi S."/>
            <person name="Viragh M."/>
            <person name="Kuo A."/>
            <person name="Thoen E."/>
            <person name="Andreopoulos B."/>
            <person name="Lu D."/>
            <person name="Skrede I."/>
            <person name="Drula E."/>
            <person name="Henrissat B."/>
            <person name="Morin E."/>
            <person name="Kohler A."/>
            <person name="Barry K."/>
            <person name="LaButti K."/>
            <person name="Morin E."/>
            <person name="Salamov A."/>
            <person name="Lipzen A."/>
            <person name="Mereny Z."/>
            <person name="Hegedus B."/>
            <person name="Baldrian P."/>
            <person name="Stursova M."/>
            <person name="Weitz H."/>
            <person name="Taylor A."/>
            <person name="Grigoriev I.V."/>
            <person name="Nagy L.G."/>
            <person name="Martin F."/>
            <person name="Kauserud H."/>
        </authorList>
    </citation>
    <scope>NUCLEOTIDE SEQUENCE</scope>
    <source>
        <strain evidence="2">CBHHK002</strain>
    </source>
</reference>
<proteinExistence type="predicted"/>
<organism evidence="2 3">
    <name type="scientific">Mycena albidolilacea</name>
    <dbReference type="NCBI Taxonomy" id="1033008"/>
    <lineage>
        <taxon>Eukaryota</taxon>
        <taxon>Fungi</taxon>
        <taxon>Dikarya</taxon>
        <taxon>Basidiomycota</taxon>
        <taxon>Agaricomycotina</taxon>
        <taxon>Agaricomycetes</taxon>
        <taxon>Agaricomycetidae</taxon>
        <taxon>Agaricales</taxon>
        <taxon>Marasmiineae</taxon>
        <taxon>Mycenaceae</taxon>
        <taxon>Mycena</taxon>
    </lineage>
</organism>
<name>A0AAD7EC25_9AGAR</name>
<dbReference type="InterPro" id="IPR013780">
    <property type="entry name" value="Glyco_hydro_b"/>
</dbReference>
<accession>A0AAD7EC25</accession>
<dbReference type="Gene3D" id="2.60.40.1180">
    <property type="entry name" value="Golgi alpha-mannosidase II"/>
    <property type="match status" value="1"/>
</dbReference>
<keyword evidence="1" id="KW-0732">Signal</keyword>
<gene>
    <name evidence="2" type="ORF">DFH08DRAFT_897634</name>
</gene>
<dbReference type="PANTHER" id="PTHR42767:SF1">
    <property type="entry name" value="ENDO-BETA-1,6-GALACTANASE-LIKE DOMAIN-CONTAINING PROTEIN"/>
    <property type="match status" value="1"/>
</dbReference>
<dbReference type="AlphaFoldDB" id="A0AAD7EC25"/>
<comment type="caution">
    <text evidence="2">The sequence shown here is derived from an EMBL/GenBank/DDBJ whole genome shotgun (WGS) entry which is preliminary data.</text>
</comment>
<dbReference type="GO" id="GO:0004553">
    <property type="term" value="F:hydrolase activity, hydrolyzing O-glycosyl compounds"/>
    <property type="evidence" value="ECO:0007669"/>
    <property type="project" value="InterPro"/>
</dbReference>